<evidence type="ECO:0000313" key="1">
    <source>
        <dbReference type="EMBL" id="KZP32710.1"/>
    </source>
</evidence>
<proteinExistence type="predicted"/>
<dbReference type="EMBL" id="KV417485">
    <property type="protein sequence ID" value="KZP32710.1"/>
    <property type="molecule type" value="Genomic_DNA"/>
</dbReference>
<dbReference type="AlphaFoldDB" id="A0A166VGP1"/>
<evidence type="ECO:0008006" key="3">
    <source>
        <dbReference type="Google" id="ProtNLM"/>
    </source>
</evidence>
<name>A0A166VGP1_9AGAM</name>
<gene>
    <name evidence="1" type="ORF">FIBSPDRAFT_882522</name>
</gene>
<keyword evidence="2" id="KW-1185">Reference proteome</keyword>
<sequence length="228" mass="25326">MLGDFLMALHSLTHLELRVACFLDTASWLPIVLPNLQFLKLDDDIAEALHTIRATRMVVLLLVPRSLVAESVLAAVMNNQFPALQHLIFRDFSHNDLDVLAQKFPSIERLTCKGDGFNVHTVLTTIPRGSSSSHVDDRSGPASHQLPWSRLNTIAVSSSVEALDAVALCDKIRILQDAGHPIRKLLLPPKQLARENADALLGLRGLVETGNFSVDWPTPFVSDYRKRR</sequence>
<organism evidence="1 2">
    <name type="scientific">Athelia psychrophila</name>
    <dbReference type="NCBI Taxonomy" id="1759441"/>
    <lineage>
        <taxon>Eukaryota</taxon>
        <taxon>Fungi</taxon>
        <taxon>Dikarya</taxon>
        <taxon>Basidiomycota</taxon>
        <taxon>Agaricomycotina</taxon>
        <taxon>Agaricomycetes</taxon>
        <taxon>Agaricomycetidae</taxon>
        <taxon>Atheliales</taxon>
        <taxon>Atheliaceae</taxon>
        <taxon>Athelia</taxon>
    </lineage>
</organism>
<evidence type="ECO:0000313" key="2">
    <source>
        <dbReference type="Proteomes" id="UP000076532"/>
    </source>
</evidence>
<dbReference type="OrthoDB" id="3203373at2759"/>
<reference evidence="1 2" key="1">
    <citation type="journal article" date="2016" name="Mol. Biol. Evol.">
        <title>Comparative Genomics of Early-Diverging Mushroom-Forming Fungi Provides Insights into the Origins of Lignocellulose Decay Capabilities.</title>
        <authorList>
            <person name="Nagy L.G."/>
            <person name="Riley R."/>
            <person name="Tritt A."/>
            <person name="Adam C."/>
            <person name="Daum C."/>
            <person name="Floudas D."/>
            <person name="Sun H."/>
            <person name="Yadav J.S."/>
            <person name="Pangilinan J."/>
            <person name="Larsson K.H."/>
            <person name="Matsuura K."/>
            <person name="Barry K."/>
            <person name="Labutti K."/>
            <person name="Kuo R."/>
            <person name="Ohm R.A."/>
            <person name="Bhattacharya S.S."/>
            <person name="Shirouzu T."/>
            <person name="Yoshinaga Y."/>
            <person name="Martin F.M."/>
            <person name="Grigoriev I.V."/>
            <person name="Hibbett D.S."/>
        </authorList>
    </citation>
    <scope>NUCLEOTIDE SEQUENCE [LARGE SCALE GENOMIC DNA]</scope>
    <source>
        <strain evidence="1 2">CBS 109695</strain>
    </source>
</reference>
<dbReference type="Proteomes" id="UP000076532">
    <property type="component" value="Unassembled WGS sequence"/>
</dbReference>
<accession>A0A166VGP1</accession>
<protein>
    <recommendedName>
        <fullName evidence="3">F-box domain-containing protein</fullName>
    </recommendedName>
</protein>